<sequence length="155" mass="16413">MKRILIAGPLDAASQTFVRQLSADPTLNLTVYTPSQVTLPEAVTGFTEETLDEGGLSAAMLDQDLVVALAPTIHLVETVKTVVTAARAVMIPRVLVSRTDEMEGLPRDVRTARQLLLTAGMTTDLVEGLGSLSALLGVMPVPAEVDPLFDARFAG</sequence>
<name>A0ABX1L8K3_9LACO</name>
<dbReference type="Proteomes" id="UP000707477">
    <property type="component" value="Unassembled WGS sequence"/>
</dbReference>
<reference evidence="1 2" key="1">
    <citation type="submission" date="2020-03" db="EMBL/GenBank/DDBJ databases">
        <authorList>
            <person name="Zhang Z."/>
            <person name="Guo Z."/>
            <person name="Hou Q."/>
            <person name="Shen X."/>
        </authorList>
    </citation>
    <scope>NUCLEOTIDE SEQUENCE [LARGE SCALE GENOMIC DNA]</scope>
    <source>
        <strain evidence="1 2">HBUAS51329</strain>
    </source>
</reference>
<evidence type="ECO:0008006" key="3">
    <source>
        <dbReference type="Google" id="ProtNLM"/>
    </source>
</evidence>
<dbReference type="RefSeq" id="WP_168850445.1">
    <property type="nucleotide sequence ID" value="NZ_JAKKDN010000042.1"/>
</dbReference>
<evidence type="ECO:0000313" key="1">
    <source>
        <dbReference type="EMBL" id="NLR30669.1"/>
    </source>
</evidence>
<protein>
    <recommendedName>
        <fullName evidence="3">NAD(P)-binding domain-containing protein</fullName>
    </recommendedName>
</protein>
<dbReference type="EMBL" id="JAAVSD010000043">
    <property type="protein sequence ID" value="NLR30669.1"/>
    <property type="molecule type" value="Genomic_DNA"/>
</dbReference>
<accession>A0ABX1L8K3</accession>
<comment type="caution">
    <text evidence="1">The sequence shown here is derived from an EMBL/GenBank/DDBJ whole genome shotgun (WGS) entry which is preliminary data.</text>
</comment>
<gene>
    <name evidence="1" type="ORF">HEQ44_10810</name>
</gene>
<keyword evidence="2" id="KW-1185">Reference proteome</keyword>
<proteinExistence type="predicted"/>
<organism evidence="1 2">
    <name type="scientific">Levilactobacillus tujiorum</name>
    <dbReference type="NCBI Taxonomy" id="2912243"/>
    <lineage>
        <taxon>Bacteria</taxon>
        <taxon>Bacillati</taxon>
        <taxon>Bacillota</taxon>
        <taxon>Bacilli</taxon>
        <taxon>Lactobacillales</taxon>
        <taxon>Lactobacillaceae</taxon>
        <taxon>Levilactobacillus</taxon>
    </lineage>
</organism>
<evidence type="ECO:0000313" key="2">
    <source>
        <dbReference type="Proteomes" id="UP000707477"/>
    </source>
</evidence>